<dbReference type="EMBL" id="CAJHCQ010000002">
    <property type="protein sequence ID" value="CAD6520002.1"/>
    <property type="molecule type" value="Genomic_DNA"/>
</dbReference>
<dbReference type="GO" id="GO:0016829">
    <property type="term" value="F:lyase activity"/>
    <property type="evidence" value="ECO:0007669"/>
    <property type="project" value="UniProtKB-KW"/>
</dbReference>
<dbReference type="RefSeq" id="WP_201694990.1">
    <property type="nucleotide sequence ID" value="NZ_CAJHCQ010000002.1"/>
</dbReference>
<dbReference type="SUPFAM" id="SSF56529">
    <property type="entry name" value="FAH"/>
    <property type="match status" value="1"/>
</dbReference>
<dbReference type="Gene3D" id="3.90.850.10">
    <property type="entry name" value="Fumarylacetoacetase-like, C-terminal domain"/>
    <property type="match status" value="1"/>
</dbReference>
<keyword evidence="1" id="KW-0456">Lyase</keyword>
<evidence type="ECO:0000313" key="1">
    <source>
        <dbReference type="EMBL" id="CAD6520002.1"/>
    </source>
</evidence>
<evidence type="ECO:0000313" key="2">
    <source>
        <dbReference type="Proteomes" id="UP000656319"/>
    </source>
</evidence>
<accession>A0ABN7HI19</accession>
<sequence length="263" mass="28431">MNLTKQQLAQALFEQHTTRAHFSTLRSAGKVLDTAAAYDVQDELVALLRKARNADVAGYKIGLTSTAMQTMCGIDKPVFGRILSDQVYRSGTRVDLKRYVHLGLEFEIAVKLGSDIVPNGTPLSTADIAACTAAICPALELVDDRHAEYSTLDAGSLIADNAWNAGVVLADWQPLPGEFSVRQGRVFSQDPQTETGAVDYRHVLASVAWLAEELASRGSHLRAGEIVMTGSVVRTRFPVEGEVWHYEVDGLGTNGVNCAQEGT</sequence>
<comment type="caution">
    <text evidence="1">The sequence shown here is derived from an EMBL/GenBank/DDBJ whole genome shotgun (WGS) entry which is preliminary data.</text>
</comment>
<dbReference type="EC" id="4.2.1.163" evidence="1"/>
<protein>
    <submittedName>
        <fullName evidence="1">2-oxo-hept-4-ene-1,7-dioate hydratase</fullName>
        <ecNumber evidence="1">4.2.1.163</ecNumber>
    </submittedName>
</protein>
<proteinExistence type="predicted"/>
<name>A0ABN7HI19_9BURK</name>
<organism evidence="1 2">
    <name type="scientific">Paraburkholderia hiiakae</name>
    <dbReference type="NCBI Taxonomy" id="1081782"/>
    <lineage>
        <taxon>Bacteria</taxon>
        <taxon>Pseudomonadati</taxon>
        <taxon>Pseudomonadota</taxon>
        <taxon>Betaproteobacteria</taxon>
        <taxon>Burkholderiales</taxon>
        <taxon>Burkholderiaceae</taxon>
        <taxon>Paraburkholderia</taxon>
    </lineage>
</organism>
<dbReference type="Proteomes" id="UP000656319">
    <property type="component" value="Unassembled WGS sequence"/>
</dbReference>
<gene>
    <name evidence="1" type="primary">hpcG_1</name>
    <name evidence="1" type="ORF">LMG27952_01235</name>
</gene>
<dbReference type="PANTHER" id="PTHR30143">
    <property type="entry name" value="ACID HYDRATASE"/>
    <property type="match status" value="1"/>
</dbReference>
<dbReference type="InterPro" id="IPR036663">
    <property type="entry name" value="Fumarylacetoacetase_C_sf"/>
</dbReference>
<keyword evidence="2" id="KW-1185">Reference proteome</keyword>
<dbReference type="PANTHER" id="PTHR30143:SF0">
    <property type="entry name" value="2-KETO-4-PENTENOATE HYDRATASE"/>
    <property type="match status" value="1"/>
</dbReference>
<reference evidence="1 2" key="1">
    <citation type="submission" date="2020-10" db="EMBL/GenBank/DDBJ databases">
        <authorList>
            <person name="Peeters C."/>
        </authorList>
    </citation>
    <scope>NUCLEOTIDE SEQUENCE [LARGE SCALE GENOMIC DNA]</scope>
    <source>
        <strain evidence="1 2">LMG 27952</strain>
    </source>
</reference>
<dbReference type="InterPro" id="IPR050772">
    <property type="entry name" value="Hydratase-Decarb/MhpD_sf"/>
</dbReference>